<dbReference type="AlphaFoldDB" id="A0A6A4W9P4"/>
<dbReference type="GO" id="GO:0000398">
    <property type="term" value="P:mRNA splicing, via spliceosome"/>
    <property type="evidence" value="ECO:0007669"/>
    <property type="project" value="TreeGrafter"/>
</dbReference>
<sequence length="510" mass="56420">MSDTVMSDDDDVIVVPPAGTKKVVHYGSLEETERARLAAGTGVGSPKPSANIVSSSDYMELEKREVNDDKRALLDEFERRKRARQIHVSTDDAEVKRRLRQRDQPICLFGEGPADRRNRLRDLLSRDEDGGAPEAPSAETESAPQEQPRTETWYHEGPAELRQARLWIAGYSLPRAKARLAAARERLQTPEPTRNAERQQLQKQLRALGLHASQVGDTRPVSHCAFSPDGRQLATASWSGLCKVWSVPDCQPQRTLRGHTCNVGAVSWHPAATVSLQPSDVNLASCGHDGTVKLWSLDSEEPLADIEGHAPYRVSSVKYHPSGRFLASCCYDNSWRLWDLEQLTEVLHQEGHSGPVYDVDFHSDGSLAATGGLDAYARLWDLRTGSCIMFMEGHLKGVLSIAFSPNGYLVATGSSDNTCKVWDIRRRECFYTVPAHTNLVSSVAFGPDRGAFLATASYDATAKIWSADTWQPLHTLKGHDGKIMCVAISPDGHCVATSSYDRTFKLWMPE</sequence>
<dbReference type="InterPro" id="IPR019775">
    <property type="entry name" value="WD40_repeat_CS"/>
</dbReference>
<comment type="caution">
    <text evidence="6">The sequence shown here is derived from an EMBL/GenBank/DDBJ whole genome shotgun (WGS) entry which is preliminary data.</text>
</comment>
<dbReference type="CDD" id="cd00200">
    <property type="entry name" value="WD40"/>
    <property type="match status" value="1"/>
</dbReference>
<gene>
    <name evidence="6" type="primary">PRPF4_2</name>
    <name evidence="6" type="ORF">FJT64_023987</name>
</gene>
<feature type="domain" description="Pre-mRNA processing factor 4 (PRP4)-like" evidence="5">
    <location>
        <begin position="90"/>
        <end position="141"/>
    </location>
</feature>
<evidence type="ECO:0000259" key="5">
    <source>
        <dbReference type="SMART" id="SM00500"/>
    </source>
</evidence>
<accession>A0A6A4W9P4</accession>
<keyword evidence="7" id="KW-1185">Reference proteome</keyword>
<dbReference type="Gene3D" id="2.130.10.10">
    <property type="entry name" value="YVTN repeat-like/Quinoprotein amine dehydrogenase"/>
    <property type="match status" value="2"/>
</dbReference>
<feature type="compositionally biased region" description="Low complexity" evidence="4">
    <location>
        <begin position="132"/>
        <end position="146"/>
    </location>
</feature>
<feature type="region of interest" description="Disordered" evidence="4">
    <location>
        <begin position="126"/>
        <end position="152"/>
    </location>
</feature>
<keyword evidence="6" id="KW-0687">Ribonucleoprotein</keyword>
<evidence type="ECO:0000313" key="7">
    <source>
        <dbReference type="Proteomes" id="UP000440578"/>
    </source>
</evidence>
<dbReference type="PROSITE" id="PS50294">
    <property type="entry name" value="WD_REPEATS_REGION"/>
    <property type="match status" value="4"/>
</dbReference>
<keyword evidence="1 3" id="KW-0853">WD repeat</keyword>
<dbReference type="EMBL" id="VIIS01000870">
    <property type="protein sequence ID" value="KAF0304124.1"/>
    <property type="molecule type" value="Genomic_DNA"/>
</dbReference>
<dbReference type="InterPro" id="IPR020472">
    <property type="entry name" value="WD40_PAC1"/>
</dbReference>
<dbReference type="Pfam" id="PF00400">
    <property type="entry name" value="WD40"/>
    <property type="match status" value="7"/>
</dbReference>
<organism evidence="6 7">
    <name type="scientific">Amphibalanus amphitrite</name>
    <name type="common">Striped barnacle</name>
    <name type="synonym">Balanus amphitrite</name>
    <dbReference type="NCBI Taxonomy" id="1232801"/>
    <lineage>
        <taxon>Eukaryota</taxon>
        <taxon>Metazoa</taxon>
        <taxon>Ecdysozoa</taxon>
        <taxon>Arthropoda</taxon>
        <taxon>Crustacea</taxon>
        <taxon>Multicrustacea</taxon>
        <taxon>Cirripedia</taxon>
        <taxon>Thoracica</taxon>
        <taxon>Thoracicalcarea</taxon>
        <taxon>Balanomorpha</taxon>
        <taxon>Balanoidea</taxon>
        <taxon>Balanidae</taxon>
        <taxon>Amphibalaninae</taxon>
        <taxon>Amphibalanus</taxon>
    </lineage>
</organism>
<dbReference type="SMART" id="SM00320">
    <property type="entry name" value="WD40"/>
    <property type="match status" value="7"/>
</dbReference>
<dbReference type="PANTHER" id="PTHR19846">
    <property type="entry name" value="WD40 REPEAT PROTEIN"/>
    <property type="match status" value="1"/>
</dbReference>
<dbReference type="PRINTS" id="PR00320">
    <property type="entry name" value="GPROTEINBRPT"/>
</dbReference>
<proteinExistence type="predicted"/>
<feature type="repeat" description="WD" evidence="3">
    <location>
        <begin position="314"/>
        <end position="348"/>
    </location>
</feature>
<dbReference type="Proteomes" id="UP000440578">
    <property type="component" value="Unassembled WGS sequence"/>
</dbReference>
<dbReference type="PROSITE" id="PS50082">
    <property type="entry name" value="WD_REPEATS_2"/>
    <property type="match status" value="7"/>
</dbReference>
<dbReference type="InterPro" id="IPR036322">
    <property type="entry name" value="WD40_repeat_dom_sf"/>
</dbReference>
<dbReference type="InterPro" id="IPR001680">
    <property type="entry name" value="WD40_rpt"/>
</dbReference>
<dbReference type="InterPro" id="IPR015943">
    <property type="entry name" value="WD40/YVTN_repeat-like_dom_sf"/>
</dbReference>
<evidence type="ECO:0000256" key="2">
    <source>
        <dbReference type="ARBA" id="ARBA00022737"/>
    </source>
</evidence>
<dbReference type="PANTHER" id="PTHR19846:SF0">
    <property type="entry name" value="PRE-MRNA PROCESSING FACTOR 4"/>
    <property type="match status" value="1"/>
</dbReference>
<keyword evidence="2" id="KW-0677">Repeat</keyword>
<dbReference type="GO" id="GO:0046540">
    <property type="term" value="C:U4/U6 x U5 tri-snRNP complex"/>
    <property type="evidence" value="ECO:0007669"/>
    <property type="project" value="TreeGrafter"/>
</dbReference>
<dbReference type="PROSITE" id="PS00678">
    <property type="entry name" value="WD_REPEATS_1"/>
    <property type="match status" value="3"/>
</dbReference>
<feature type="repeat" description="WD" evidence="3">
    <location>
        <begin position="214"/>
        <end position="255"/>
    </location>
</feature>
<dbReference type="InterPro" id="IPR036285">
    <property type="entry name" value="PRP4-like_sf"/>
</dbReference>
<dbReference type="FunFam" id="2.130.10.10:FF:001211">
    <property type="entry name" value="CBN-PRP-4 protein"/>
    <property type="match status" value="1"/>
</dbReference>
<feature type="repeat" description="WD" evidence="3">
    <location>
        <begin position="476"/>
        <end position="510"/>
    </location>
</feature>
<evidence type="ECO:0000256" key="1">
    <source>
        <dbReference type="ARBA" id="ARBA00022574"/>
    </source>
</evidence>
<dbReference type="SUPFAM" id="SSF50978">
    <property type="entry name" value="WD40 repeat-like"/>
    <property type="match status" value="1"/>
</dbReference>
<evidence type="ECO:0000313" key="6">
    <source>
        <dbReference type="EMBL" id="KAF0304126.1"/>
    </source>
</evidence>
<dbReference type="EMBL" id="VIIS01000870">
    <property type="protein sequence ID" value="KAF0304125.1"/>
    <property type="molecule type" value="Genomic_DNA"/>
</dbReference>
<feature type="repeat" description="WD" evidence="3">
    <location>
        <begin position="433"/>
        <end position="475"/>
    </location>
</feature>
<feature type="repeat" description="WD" evidence="3">
    <location>
        <begin position="391"/>
        <end position="432"/>
    </location>
</feature>
<dbReference type="FunFam" id="2.130.10.10:FF:000443">
    <property type="entry name" value="U4/U6 small nuclear ribonucleoprotein Prp4"/>
    <property type="match status" value="1"/>
</dbReference>
<reference evidence="6 7" key="1">
    <citation type="submission" date="2019-07" db="EMBL/GenBank/DDBJ databases">
        <title>Draft genome assembly of a fouling barnacle, Amphibalanus amphitrite (Darwin, 1854): The first reference genome for Thecostraca.</title>
        <authorList>
            <person name="Kim W."/>
        </authorList>
    </citation>
    <scope>NUCLEOTIDE SEQUENCE [LARGE SCALE GENOMIC DNA]</scope>
    <source>
        <strain evidence="6">SNU_AA5</strain>
        <tissue evidence="6">Soma without cirri and trophi</tissue>
    </source>
</reference>
<evidence type="ECO:0000256" key="4">
    <source>
        <dbReference type="SAM" id="MobiDB-lite"/>
    </source>
</evidence>
<feature type="repeat" description="WD" evidence="3">
    <location>
        <begin position="349"/>
        <end position="390"/>
    </location>
</feature>
<dbReference type="Pfam" id="PF08799">
    <property type="entry name" value="PRP4"/>
    <property type="match status" value="1"/>
</dbReference>
<evidence type="ECO:0000256" key="3">
    <source>
        <dbReference type="PROSITE-ProRule" id="PRU00221"/>
    </source>
</evidence>
<dbReference type="OrthoDB" id="540662at2759"/>
<name>A0A6A4W9P4_AMPAM</name>
<feature type="repeat" description="WD" evidence="3">
    <location>
        <begin position="256"/>
        <end position="305"/>
    </location>
</feature>
<dbReference type="SUPFAM" id="SSF158230">
    <property type="entry name" value="PRP4-like"/>
    <property type="match status" value="1"/>
</dbReference>
<dbReference type="GO" id="GO:0017070">
    <property type="term" value="F:U6 snRNA binding"/>
    <property type="evidence" value="ECO:0007669"/>
    <property type="project" value="TreeGrafter"/>
</dbReference>
<dbReference type="SMART" id="SM00500">
    <property type="entry name" value="SFM"/>
    <property type="match status" value="1"/>
</dbReference>
<dbReference type="EMBL" id="VIIS01000870">
    <property type="protein sequence ID" value="KAF0304126.1"/>
    <property type="molecule type" value="Genomic_DNA"/>
</dbReference>
<dbReference type="GO" id="GO:0030621">
    <property type="term" value="F:U4 snRNA binding"/>
    <property type="evidence" value="ECO:0007669"/>
    <property type="project" value="TreeGrafter"/>
</dbReference>
<dbReference type="InterPro" id="IPR014906">
    <property type="entry name" value="PRP4-like"/>
</dbReference>
<dbReference type="Gene3D" id="4.10.280.110">
    <property type="entry name" value="Pre-mRNA processing factor 4 domain"/>
    <property type="match status" value="1"/>
</dbReference>
<protein>
    <submittedName>
        <fullName evidence="6">U4/U6 small nuclear ribonucleoprotein Prp4</fullName>
    </submittedName>
</protein>